<feature type="region of interest" description="Disordered" evidence="1">
    <location>
        <begin position="283"/>
        <end position="340"/>
    </location>
</feature>
<dbReference type="KEGG" id="hazt:108671800"/>
<evidence type="ECO:0000313" key="4">
    <source>
        <dbReference type="RefSeq" id="XP_018014874.1"/>
    </source>
</evidence>
<dbReference type="GO" id="GO:0000981">
    <property type="term" value="F:DNA-binding transcription factor activity, RNA polymerase II-specific"/>
    <property type="evidence" value="ECO:0007669"/>
    <property type="project" value="TreeGrafter"/>
</dbReference>
<evidence type="ECO:0000256" key="1">
    <source>
        <dbReference type="SAM" id="MobiDB-lite"/>
    </source>
</evidence>
<organism evidence="3 4">
    <name type="scientific">Hyalella azteca</name>
    <name type="common">Amphipod</name>
    <dbReference type="NCBI Taxonomy" id="294128"/>
    <lineage>
        <taxon>Eukaryota</taxon>
        <taxon>Metazoa</taxon>
        <taxon>Ecdysozoa</taxon>
        <taxon>Arthropoda</taxon>
        <taxon>Crustacea</taxon>
        <taxon>Multicrustacea</taxon>
        <taxon>Malacostraca</taxon>
        <taxon>Eumalacostraca</taxon>
        <taxon>Peracarida</taxon>
        <taxon>Amphipoda</taxon>
        <taxon>Senticaudata</taxon>
        <taxon>Talitrida</taxon>
        <taxon>Talitroidea</taxon>
        <taxon>Hyalellidae</taxon>
        <taxon>Hyalella</taxon>
    </lineage>
</organism>
<dbReference type="InterPro" id="IPR000837">
    <property type="entry name" value="AP-1"/>
</dbReference>
<feature type="region of interest" description="Disordered" evidence="1">
    <location>
        <begin position="553"/>
        <end position="603"/>
    </location>
</feature>
<accession>A0A8B7NMH0</accession>
<reference evidence="4" key="1">
    <citation type="submission" date="2025-08" db="UniProtKB">
        <authorList>
            <consortium name="RefSeq"/>
        </authorList>
    </citation>
    <scope>IDENTIFICATION</scope>
    <source>
        <tissue evidence="4">Whole organism</tissue>
    </source>
</reference>
<proteinExistence type="predicted"/>
<feature type="compositionally biased region" description="Low complexity" evidence="1">
    <location>
        <begin position="283"/>
        <end position="293"/>
    </location>
</feature>
<dbReference type="RefSeq" id="XP_018014874.1">
    <property type="nucleotide sequence ID" value="XM_018159385.2"/>
</dbReference>
<feature type="compositionally biased region" description="Low complexity" evidence="1">
    <location>
        <begin position="580"/>
        <end position="595"/>
    </location>
</feature>
<dbReference type="InterPro" id="IPR004827">
    <property type="entry name" value="bZIP"/>
</dbReference>
<dbReference type="GO" id="GO:0000978">
    <property type="term" value="F:RNA polymerase II cis-regulatory region sequence-specific DNA binding"/>
    <property type="evidence" value="ECO:0007669"/>
    <property type="project" value="TreeGrafter"/>
</dbReference>
<evidence type="ECO:0000259" key="2">
    <source>
        <dbReference type="PROSITE" id="PS50217"/>
    </source>
</evidence>
<dbReference type="InterPro" id="IPR046347">
    <property type="entry name" value="bZIP_sf"/>
</dbReference>
<feature type="domain" description="BZIP" evidence="2">
    <location>
        <begin position="323"/>
        <end position="386"/>
    </location>
</feature>
<dbReference type="Gene3D" id="1.20.5.170">
    <property type="match status" value="1"/>
</dbReference>
<dbReference type="CTD" id="3772082"/>
<keyword evidence="3" id="KW-1185">Reference proteome</keyword>
<dbReference type="OrthoDB" id="5866312at2759"/>
<sequence>MNSWPYWTDTRSCAKNTQIDQEGSSRPNNSWWYGNLSAPASSVQPAYHPAVGSYSGRAVHGHHHDARYQPYQRSHYDHQSYVAGSQQTSWYETPAHLLEYPSGVTFAQQQEPQQQAYQALYQPWPPHYRASHAAQPPAPPYNHAAIQAQQLSTVDGVQSGVPTLTTPTLTPTTLRNIQQTFLQASANVDTQPPETHSNQAGFVPPVVHPQPGSTFISVHNSKSLGGGIATVVDTSSSRNDFKETSTCGPPPLLPITGILSVSAASSTNSNACSMPSVAALNVSSSASSNSSDSGNEQPPQHSSNRRMGGRRPNNTAKLSEEEEQKRLVRRERNKMAAARCRKRRLDQTMTLQEETDRLEEKKSSLQIEIEQLQTQRDELQFLLATHKPVCTRSSRLNNNVNVVVTSAGRVLASSVASTRPAVVTCSAPNAAHLPGALVSDSDSEICVKEETLSDSEEQYTNSLFNSIIPRGKASVPVTHTDVPTTKFSDEMVVSKPHRPTSLAVAPLTELGVSIETPSAGLRGFNFDSMMEGGTGLTPVTPLTVSSLATGLTPLTTPIMPHPSASSSLGSSKNTTQFATQQQPSSSSELASPDSLTAKQLVSL</sequence>
<dbReference type="AlphaFoldDB" id="A0A8B7NMH0"/>
<dbReference type="PANTHER" id="PTHR23351">
    <property type="entry name" value="FOS TRANSCRIPTION FACTOR-RELATED"/>
    <property type="match status" value="1"/>
</dbReference>
<dbReference type="Pfam" id="PF00170">
    <property type="entry name" value="bZIP_1"/>
    <property type="match status" value="1"/>
</dbReference>
<evidence type="ECO:0000313" key="3">
    <source>
        <dbReference type="Proteomes" id="UP000694843"/>
    </source>
</evidence>
<dbReference type="PRINTS" id="PR00042">
    <property type="entry name" value="LEUZIPPRFOS"/>
</dbReference>
<dbReference type="PROSITE" id="PS00036">
    <property type="entry name" value="BZIP_BASIC"/>
    <property type="match status" value="1"/>
</dbReference>
<name>A0A8B7NMH0_HYAAZ</name>
<dbReference type="Proteomes" id="UP000694843">
    <property type="component" value="Unplaced"/>
</dbReference>
<gene>
    <name evidence="4" type="primary">LOC108671800</name>
</gene>
<dbReference type="CDD" id="cd14721">
    <property type="entry name" value="bZIP_Fos"/>
    <property type="match status" value="1"/>
</dbReference>
<dbReference type="SUPFAM" id="SSF57959">
    <property type="entry name" value="Leucine zipper domain"/>
    <property type="match status" value="1"/>
</dbReference>
<dbReference type="PROSITE" id="PS50217">
    <property type="entry name" value="BZIP"/>
    <property type="match status" value="1"/>
</dbReference>
<dbReference type="GO" id="GO:0005634">
    <property type="term" value="C:nucleus"/>
    <property type="evidence" value="ECO:0007669"/>
    <property type="project" value="TreeGrafter"/>
</dbReference>
<protein>
    <submittedName>
        <fullName evidence="4">Transcription factor kayak isoform X1</fullName>
    </submittedName>
</protein>
<dbReference type="SMART" id="SM00338">
    <property type="entry name" value="BRLZ"/>
    <property type="match status" value="1"/>
</dbReference>
<dbReference type="PANTHER" id="PTHR23351:SF56">
    <property type="entry name" value="KAYAK"/>
    <property type="match status" value="1"/>
</dbReference>
<dbReference type="GeneID" id="108671800"/>